<dbReference type="InterPro" id="IPR018392">
    <property type="entry name" value="LysM"/>
</dbReference>
<protein>
    <recommendedName>
        <fullName evidence="4">LysM domain-containing protein</fullName>
    </recommendedName>
</protein>
<keyword evidence="8" id="KW-1185">Reference proteome</keyword>
<dbReference type="EMBL" id="QEAN01000513">
    <property type="protein sequence ID" value="TPX34100.1"/>
    <property type="molecule type" value="Genomic_DNA"/>
</dbReference>
<evidence type="ECO:0000313" key="6">
    <source>
        <dbReference type="EMBL" id="TPX36481.1"/>
    </source>
</evidence>
<evidence type="ECO:0000313" key="8">
    <source>
        <dbReference type="Proteomes" id="UP000317494"/>
    </source>
</evidence>
<reference evidence="8 9" key="1">
    <citation type="journal article" date="2019" name="Sci. Rep.">
        <title>Comparative genomics of chytrid fungi reveal insights into the obligate biotrophic and pathogenic lifestyle of Synchytrium endobioticum.</title>
        <authorList>
            <person name="van de Vossenberg B.T.L.H."/>
            <person name="Warris S."/>
            <person name="Nguyen H.D.T."/>
            <person name="van Gent-Pelzer M.P.E."/>
            <person name="Joly D.L."/>
            <person name="van de Geest H.C."/>
            <person name="Bonants P.J.M."/>
            <person name="Smith D.S."/>
            <person name="Levesque C.A."/>
            <person name="van der Lee T.A.J."/>
        </authorList>
    </citation>
    <scope>NUCLEOTIDE SEQUENCE [LARGE SCALE GENOMIC DNA]</scope>
    <source>
        <strain evidence="6 9">LEV6574</strain>
        <strain evidence="5 8">MB42</strain>
    </source>
</reference>
<dbReference type="EMBL" id="QEAM01000687">
    <property type="protein sequence ID" value="TPX36481.1"/>
    <property type="molecule type" value="Genomic_DNA"/>
</dbReference>
<accession>A0A507BXQ4</accession>
<feature type="domain" description="LysM" evidence="4">
    <location>
        <begin position="190"/>
        <end position="236"/>
    </location>
</feature>
<gene>
    <name evidence="6" type="ORF">SeLEV6574_g08022</name>
    <name evidence="7" type="ORF">SeMB42_g06967</name>
    <name evidence="5" type="ORF">SeMB42_g07385</name>
</gene>
<dbReference type="AlphaFoldDB" id="A0A507BXQ4"/>
<dbReference type="GO" id="GO:0008061">
    <property type="term" value="F:chitin binding"/>
    <property type="evidence" value="ECO:0007669"/>
    <property type="project" value="UniProtKB-KW"/>
</dbReference>
<evidence type="ECO:0000313" key="9">
    <source>
        <dbReference type="Proteomes" id="UP000320475"/>
    </source>
</evidence>
<dbReference type="VEuPathDB" id="FungiDB:SeMB42_g07385"/>
<dbReference type="SUPFAM" id="SSF54106">
    <property type="entry name" value="LysM domain"/>
    <property type="match status" value="1"/>
</dbReference>
<dbReference type="CDD" id="cd00118">
    <property type="entry name" value="LysM"/>
    <property type="match status" value="2"/>
</dbReference>
<evidence type="ECO:0000256" key="1">
    <source>
        <dbReference type="ARBA" id="ARBA00022669"/>
    </source>
</evidence>
<keyword evidence="1" id="KW-0147">Chitin-binding</keyword>
<dbReference type="SMART" id="SM00257">
    <property type="entry name" value="LysM"/>
    <property type="match status" value="4"/>
</dbReference>
<evidence type="ECO:0000259" key="4">
    <source>
        <dbReference type="PROSITE" id="PS51782"/>
    </source>
</evidence>
<dbReference type="Gene3D" id="3.10.350.10">
    <property type="entry name" value="LysM domain"/>
    <property type="match status" value="4"/>
</dbReference>
<comment type="caution">
    <text evidence="5">The sequence shown here is derived from an EMBL/GenBank/DDBJ whole genome shotgun (WGS) entry which is preliminary data.</text>
</comment>
<dbReference type="PANTHER" id="PTHR34997:SF1">
    <property type="entry name" value="PEPTIDOGLYCAN-BINDING LYSIN DOMAIN"/>
    <property type="match status" value="1"/>
</dbReference>
<dbReference type="Pfam" id="PF01476">
    <property type="entry name" value="LysM"/>
    <property type="match status" value="4"/>
</dbReference>
<dbReference type="PROSITE" id="PS51782">
    <property type="entry name" value="LYSM"/>
    <property type="match status" value="4"/>
</dbReference>
<sequence>MLPVLSFALFAALQVINFQPVNSAPVNTTACNRPGDGTDCPYRPLAKCFKTYTVMSGDTLEKIAKNFGWTSAKDLIPLNTGLDVEGVIYPGNTLCVCEKACRKNAELGTCPKTYTFKAGDECMAVAIKNNQQGPDPTAKLLSLNKRYLGTDINCDNLQVGQQVCVQCTANDTANTGANDCPFTPVPGCTKNHTIVSGDELNKLAVANGLTNGTDLARLNRNLDPELIIYPDNVVCVAGPMVADYVVNATNPKGIKGCLKVYTSVKGDTCESIAIKYDFQGPQPGDKVRSLNEQLNNTIKDCNNLKIGTSVCVDTDGASTKISAGSLTIPAGQANLKGYNLV</sequence>
<dbReference type="STRING" id="286115.A0A507BXQ4"/>
<dbReference type="VEuPathDB" id="FungiDB:SeMB42_g06967"/>
<evidence type="ECO:0000256" key="2">
    <source>
        <dbReference type="ARBA" id="ARBA00023026"/>
    </source>
</evidence>
<dbReference type="PANTHER" id="PTHR34997">
    <property type="entry name" value="AM15"/>
    <property type="match status" value="1"/>
</dbReference>
<keyword evidence="3" id="KW-0732">Signal</keyword>
<name>A0A507BXQ4_9FUNG</name>
<dbReference type="OrthoDB" id="2128882at2759"/>
<keyword evidence="2" id="KW-0843">Virulence</keyword>
<feature type="chain" id="PRO_5036130950" description="LysM domain-containing protein" evidence="3">
    <location>
        <begin position="24"/>
        <end position="341"/>
    </location>
</feature>
<dbReference type="InterPro" id="IPR036779">
    <property type="entry name" value="LysM_dom_sf"/>
</dbReference>
<dbReference type="Proteomes" id="UP000317494">
    <property type="component" value="Unassembled WGS sequence"/>
</dbReference>
<feature type="signal peptide" evidence="3">
    <location>
        <begin position="1"/>
        <end position="23"/>
    </location>
</feature>
<organism evidence="5 8">
    <name type="scientific">Synchytrium endobioticum</name>
    <dbReference type="NCBI Taxonomy" id="286115"/>
    <lineage>
        <taxon>Eukaryota</taxon>
        <taxon>Fungi</taxon>
        <taxon>Fungi incertae sedis</taxon>
        <taxon>Chytridiomycota</taxon>
        <taxon>Chytridiomycota incertae sedis</taxon>
        <taxon>Chytridiomycetes</taxon>
        <taxon>Synchytriales</taxon>
        <taxon>Synchytriaceae</taxon>
        <taxon>Synchytrium</taxon>
    </lineage>
</organism>
<dbReference type="InterPro" id="IPR052210">
    <property type="entry name" value="LysM1-like"/>
</dbReference>
<feature type="domain" description="LysM" evidence="4">
    <location>
        <begin position="50"/>
        <end position="96"/>
    </location>
</feature>
<feature type="domain" description="LysM" evidence="4">
    <location>
        <begin position="112"/>
        <end position="165"/>
    </location>
</feature>
<dbReference type="EMBL" id="QEAN01000437">
    <property type="protein sequence ID" value="TPX37269.1"/>
    <property type="molecule type" value="Genomic_DNA"/>
</dbReference>
<feature type="domain" description="LysM" evidence="4">
    <location>
        <begin position="259"/>
        <end position="312"/>
    </location>
</feature>
<proteinExistence type="predicted"/>
<evidence type="ECO:0000313" key="7">
    <source>
        <dbReference type="EMBL" id="TPX37269.1"/>
    </source>
</evidence>
<dbReference type="Proteomes" id="UP000320475">
    <property type="component" value="Unassembled WGS sequence"/>
</dbReference>
<evidence type="ECO:0000256" key="3">
    <source>
        <dbReference type="SAM" id="SignalP"/>
    </source>
</evidence>
<evidence type="ECO:0000313" key="5">
    <source>
        <dbReference type="EMBL" id="TPX34100.1"/>
    </source>
</evidence>